<dbReference type="GO" id="GO:0046872">
    <property type="term" value="F:metal ion binding"/>
    <property type="evidence" value="ECO:0007669"/>
    <property type="project" value="UniProtKB-KW"/>
</dbReference>
<dbReference type="InterPro" id="IPR000086">
    <property type="entry name" value="NUDIX_hydrolase_dom"/>
</dbReference>
<evidence type="ECO:0000256" key="7">
    <source>
        <dbReference type="ARBA" id="ARBA00022801"/>
    </source>
</evidence>
<evidence type="ECO:0000256" key="13">
    <source>
        <dbReference type="ARBA" id="ARBA00040794"/>
    </source>
</evidence>
<dbReference type="InterPro" id="IPR015797">
    <property type="entry name" value="NUDIX_hydrolase-like_dom_sf"/>
</dbReference>
<keyword evidence="19" id="KW-1185">Reference proteome</keyword>
<dbReference type="Proteomes" id="UP000290218">
    <property type="component" value="Unassembled WGS sequence"/>
</dbReference>
<dbReference type="PANTHER" id="PTHR47707">
    <property type="entry name" value="8-OXO-DGTP DIPHOSPHATASE"/>
    <property type="match status" value="1"/>
</dbReference>
<dbReference type="InterPro" id="IPR029119">
    <property type="entry name" value="MutY_C"/>
</dbReference>
<dbReference type="PRINTS" id="PR00502">
    <property type="entry name" value="NUDIXFAMILY"/>
</dbReference>
<evidence type="ECO:0000256" key="1">
    <source>
        <dbReference type="ARBA" id="ARBA00001946"/>
    </source>
</evidence>
<evidence type="ECO:0000256" key="14">
    <source>
        <dbReference type="ARBA" id="ARBA00041592"/>
    </source>
</evidence>
<dbReference type="EMBL" id="SDHX01000002">
    <property type="protein sequence ID" value="RXK53799.1"/>
    <property type="molecule type" value="Genomic_DNA"/>
</dbReference>
<keyword evidence="5" id="KW-0479">Metal-binding</keyword>
<dbReference type="InterPro" id="IPR020084">
    <property type="entry name" value="NUDIX_hydrolase_CS"/>
</dbReference>
<dbReference type="CDD" id="cd03425">
    <property type="entry name" value="NUDIX_MutT_NudA_like"/>
    <property type="match status" value="1"/>
</dbReference>
<evidence type="ECO:0000256" key="2">
    <source>
        <dbReference type="ARBA" id="ARBA00005582"/>
    </source>
</evidence>
<dbReference type="PROSITE" id="PS00893">
    <property type="entry name" value="NUDIX_BOX"/>
    <property type="match status" value="1"/>
</dbReference>
<evidence type="ECO:0000256" key="16">
    <source>
        <dbReference type="ARBA" id="ARBA00042798"/>
    </source>
</evidence>
<keyword evidence="8" id="KW-0460">Magnesium</keyword>
<dbReference type="GO" id="GO:0006281">
    <property type="term" value="P:DNA repair"/>
    <property type="evidence" value="ECO:0007669"/>
    <property type="project" value="UniProtKB-KW"/>
</dbReference>
<keyword evidence="3" id="KW-0515">Mutator protein</keyword>
<dbReference type="GO" id="GO:0044716">
    <property type="term" value="F:8-oxo-GDP phosphatase activity"/>
    <property type="evidence" value="ECO:0007669"/>
    <property type="project" value="TreeGrafter"/>
</dbReference>
<dbReference type="OrthoDB" id="9810648at2"/>
<sequence>MSAPPESKPPVPVVCAVIEREGHVLVAQRPPHKLLPLKWEFPGGKVEPGENPADAIIREIREELGCEIRVTRALPPFIHDYKTVVIEMIPFVCVLAPGTSEPHPHEHVAIAWVQPAALRGYDLAAADWPVVDALLH</sequence>
<dbReference type="InterPro" id="IPR047127">
    <property type="entry name" value="MutT-like"/>
</dbReference>
<comment type="caution">
    <text evidence="18">The sequence shown here is derived from an EMBL/GenBank/DDBJ whole genome shotgun (WGS) entry which is preliminary data.</text>
</comment>
<dbReference type="Pfam" id="PF14815">
    <property type="entry name" value="NUDIX_4"/>
    <property type="match status" value="1"/>
</dbReference>
<proteinExistence type="inferred from homology"/>
<evidence type="ECO:0000256" key="10">
    <source>
        <dbReference type="ARBA" id="ARBA00035861"/>
    </source>
</evidence>
<keyword evidence="9" id="KW-0234">DNA repair</keyword>
<dbReference type="AlphaFoldDB" id="A0A4Q1C648"/>
<dbReference type="RefSeq" id="WP_129049831.1">
    <property type="nucleotide sequence ID" value="NZ_SDHX01000002.1"/>
</dbReference>
<dbReference type="SUPFAM" id="SSF55811">
    <property type="entry name" value="Nudix"/>
    <property type="match status" value="1"/>
</dbReference>
<dbReference type="GO" id="GO:0044715">
    <property type="term" value="F:8-oxo-dGDP phosphatase activity"/>
    <property type="evidence" value="ECO:0007669"/>
    <property type="project" value="TreeGrafter"/>
</dbReference>
<evidence type="ECO:0000256" key="15">
    <source>
        <dbReference type="ARBA" id="ARBA00041979"/>
    </source>
</evidence>
<evidence type="ECO:0000256" key="6">
    <source>
        <dbReference type="ARBA" id="ARBA00022763"/>
    </source>
</evidence>
<name>A0A4Q1C648_9BACT</name>
<evidence type="ECO:0000256" key="12">
    <source>
        <dbReference type="ARBA" id="ARBA00038905"/>
    </source>
</evidence>
<keyword evidence="7 18" id="KW-0378">Hydrolase</keyword>
<dbReference type="PANTHER" id="PTHR47707:SF1">
    <property type="entry name" value="NUDIX HYDROLASE FAMILY PROTEIN"/>
    <property type="match status" value="1"/>
</dbReference>
<evidence type="ECO:0000256" key="5">
    <source>
        <dbReference type="ARBA" id="ARBA00022723"/>
    </source>
</evidence>
<evidence type="ECO:0000259" key="17">
    <source>
        <dbReference type="PROSITE" id="PS51462"/>
    </source>
</evidence>
<feature type="domain" description="Nudix hydrolase" evidence="17">
    <location>
        <begin position="9"/>
        <end position="136"/>
    </location>
</feature>
<evidence type="ECO:0000313" key="19">
    <source>
        <dbReference type="Proteomes" id="UP000290218"/>
    </source>
</evidence>
<evidence type="ECO:0000256" key="11">
    <source>
        <dbReference type="ARBA" id="ARBA00036904"/>
    </source>
</evidence>
<evidence type="ECO:0000256" key="9">
    <source>
        <dbReference type="ARBA" id="ARBA00023204"/>
    </source>
</evidence>
<gene>
    <name evidence="18" type="ORF">ESB00_19140</name>
</gene>
<evidence type="ECO:0000313" key="18">
    <source>
        <dbReference type="EMBL" id="RXK53799.1"/>
    </source>
</evidence>
<reference evidence="18 19" key="1">
    <citation type="submission" date="2019-01" db="EMBL/GenBank/DDBJ databases">
        <title>Lacunisphaera sp. strain TWA-58.</title>
        <authorList>
            <person name="Chen W.-M."/>
        </authorList>
    </citation>
    <scope>NUCLEOTIDE SEQUENCE [LARGE SCALE GENOMIC DNA]</scope>
    <source>
        <strain evidence="18 19">TWA-58</strain>
    </source>
</reference>
<evidence type="ECO:0000256" key="8">
    <source>
        <dbReference type="ARBA" id="ARBA00022842"/>
    </source>
</evidence>
<dbReference type="EC" id="3.6.1.55" evidence="12"/>
<protein>
    <recommendedName>
        <fullName evidence="13">8-oxo-dGTP diphosphatase</fullName>
        <ecNumber evidence="12">3.6.1.55</ecNumber>
    </recommendedName>
    <alternativeName>
        <fullName evidence="16">7,8-dihydro-8-oxoguanine-triphosphatase</fullName>
    </alternativeName>
    <alternativeName>
        <fullName evidence="15">Mutator protein MutT</fullName>
    </alternativeName>
    <alternativeName>
        <fullName evidence="14">dGTP pyrophosphohydrolase</fullName>
    </alternativeName>
</protein>
<accession>A0A4Q1C648</accession>
<dbReference type="GO" id="GO:0035539">
    <property type="term" value="F:8-oxo-7,8-dihydrodeoxyguanosine triphosphate pyrophosphatase activity"/>
    <property type="evidence" value="ECO:0007669"/>
    <property type="project" value="UniProtKB-EC"/>
</dbReference>
<keyword evidence="4" id="KW-0235">DNA replication</keyword>
<evidence type="ECO:0000256" key="3">
    <source>
        <dbReference type="ARBA" id="ARBA00022457"/>
    </source>
</evidence>
<organism evidence="18 19">
    <name type="scientific">Oleiharenicola lentus</name>
    <dbReference type="NCBI Taxonomy" id="2508720"/>
    <lineage>
        <taxon>Bacteria</taxon>
        <taxon>Pseudomonadati</taxon>
        <taxon>Verrucomicrobiota</taxon>
        <taxon>Opitutia</taxon>
        <taxon>Opitutales</taxon>
        <taxon>Opitutaceae</taxon>
        <taxon>Oleiharenicola</taxon>
    </lineage>
</organism>
<comment type="cofactor">
    <cofactor evidence="1">
        <name>Mg(2+)</name>
        <dbReference type="ChEBI" id="CHEBI:18420"/>
    </cofactor>
</comment>
<dbReference type="InterPro" id="IPR020476">
    <property type="entry name" value="Nudix_hydrolase"/>
</dbReference>
<dbReference type="GO" id="GO:0006260">
    <property type="term" value="P:DNA replication"/>
    <property type="evidence" value="ECO:0007669"/>
    <property type="project" value="UniProtKB-KW"/>
</dbReference>
<comment type="catalytic activity">
    <reaction evidence="10">
        <text>8-oxo-dGTP + H2O = 8-oxo-dGMP + diphosphate + H(+)</text>
        <dbReference type="Rhea" id="RHEA:31575"/>
        <dbReference type="ChEBI" id="CHEBI:15377"/>
        <dbReference type="ChEBI" id="CHEBI:15378"/>
        <dbReference type="ChEBI" id="CHEBI:33019"/>
        <dbReference type="ChEBI" id="CHEBI:63224"/>
        <dbReference type="ChEBI" id="CHEBI:77896"/>
        <dbReference type="EC" id="3.6.1.55"/>
    </reaction>
</comment>
<dbReference type="Gene3D" id="3.90.79.10">
    <property type="entry name" value="Nucleoside Triphosphate Pyrophosphohydrolase"/>
    <property type="match status" value="1"/>
</dbReference>
<comment type="similarity">
    <text evidence="2">Belongs to the Nudix hydrolase family.</text>
</comment>
<comment type="catalytic activity">
    <reaction evidence="11">
        <text>8-oxo-GTP + H2O = 8-oxo-GMP + diphosphate + H(+)</text>
        <dbReference type="Rhea" id="RHEA:67616"/>
        <dbReference type="ChEBI" id="CHEBI:15377"/>
        <dbReference type="ChEBI" id="CHEBI:15378"/>
        <dbReference type="ChEBI" id="CHEBI:33019"/>
        <dbReference type="ChEBI" id="CHEBI:143553"/>
        <dbReference type="ChEBI" id="CHEBI:145694"/>
    </reaction>
</comment>
<evidence type="ECO:0000256" key="4">
    <source>
        <dbReference type="ARBA" id="ARBA00022705"/>
    </source>
</evidence>
<dbReference type="GO" id="GO:0008413">
    <property type="term" value="F:8-oxo-7,8-dihydroguanosine triphosphate pyrophosphatase activity"/>
    <property type="evidence" value="ECO:0007669"/>
    <property type="project" value="TreeGrafter"/>
</dbReference>
<dbReference type="PROSITE" id="PS51462">
    <property type="entry name" value="NUDIX"/>
    <property type="match status" value="1"/>
</dbReference>
<keyword evidence="6" id="KW-0227">DNA damage</keyword>